<evidence type="ECO:0000256" key="1">
    <source>
        <dbReference type="ARBA" id="ARBA00004184"/>
    </source>
</evidence>
<evidence type="ECO:0000313" key="8">
    <source>
        <dbReference type="Proteomes" id="UP000007110"/>
    </source>
</evidence>
<keyword evidence="5" id="KW-0472">Membrane</keyword>
<dbReference type="InterPro" id="IPR036045">
    <property type="entry name" value="Sec1-like_sf"/>
</dbReference>
<dbReference type="InterPro" id="IPR027482">
    <property type="entry name" value="Sec1-like_dom2"/>
</dbReference>
<dbReference type="Gene3D" id="3.40.50.2060">
    <property type="match status" value="1"/>
</dbReference>
<proteinExistence type="inferred from homology"/>
<dbReference type="CTD" id="11311"/>
<dbReference type="Gene3D" id="1.25.40.60">
    <property type="match status" value="1"/>
</dbReference>
<reference evidence="7" key="2">
    <citation type="submission" date="2021-01" db="UniProtKB">
        <authorList>
            <consortium name="EnsemblMetazoa"/>
        </authorList>
    </citation>
    <scope>IDENTIFICATION</scope>
</reference>
<accession>A0A7M7SUM3</accession>
<evidence type="ECO:0000313" key="7">
    <source>
        <dbReference type="EnsemblMetazoa" id="XP_030832403"/>
    </source>
</evidence>
<dbReference type="FunFam" id="3.40.50.2060:FF:000003">
    <property type="entry name" value="vacuolar protein sorting-associated protein 45 isoform X1"/>
    <property type="match status" value="1"/>
</dbReference>
<reference evidence="8" key="1">
    <citation type="submission" date="2015-02" db="EMBL/GenBank/DDBJ databases">
        <title>Genome sequencing for Strongylocentrotus purpuratus.</title>
        <authorList>
            <person name="Murali S."/>
            <person name="Liu Y."/>
            <person name="Vee V."/>
            <person name="English A."/>
            <person name="Wang M."/>
            <person name="Skinner E."/>
            <person name="Han Y."/>
            <person name="Muzny D.M."/>
            <person name="Worley K.C."/>
            <person name="Gibbs R.A."/>
        </authorList>
    </citation>
    <scope>NUCLEOTIDE SEQUENCE</scope>
</reference>
<dbReference type="Gene3D" id="3.40.50.1910">
    <property type="match status" value="1"/>
</dbReference>
<keyword evidence="4" id="KW-0653">Protein transport</keyword>
<dbReference type="PANTHER" id="PTHR11679">
    <property type="entry name" value="VESICLE PROTEIN SORTING-ASSOCIATED"/>
    <property type="match status" value="1"/>
</dbReference>
<evidence type="ECO:0000256" key="5">
    <source>
        <dbReference type="ARBA" id="ARBA00023136"/>
    </source>
</evidence>
<dbReference type="InterPro" id="IPR001619">
    <property type="entry name" value="Sec1-like"/>
</dbReference>
<evidence type="ECO:0000256" key="6">
    <source>
        <dbReference type="ARBA" id="ARBA00073001"/>
    </source>
</evidence>
<dbReference type="PIRSF" id="PIRSF005715">
    <property type="entry name" value="VPS45_Sec1"/>
    <property type="match status" value="1"/>
</dbReference>
<sequence length="555" mass="63767">MNVVLAVKQYVAKMIEESGPGMKVLLMDKETISFVTMVYAQSEILQKEVYLFERLDSANREVMKHLRCICYIRPKRENIEMLCNELRNPKYAVYFIYFSNVVSKSDVKLLAEADEQEVVREVQEFYGDYIAICPHVFSFNITGTARGMRWDPPVLNRVCAGLTSVLLSLKKCPMIRYQNSSEMAKRLAETVRQVISKDAGLFDFKRTDVAPVLLILDRRGDAVTPLLNQWTYEAMVHELLGIRNKRIDLSEVPGVTKDLQEVVLSAEQDEFYANNLYNNYGEICTRIKELMEEFQKKSQSQKKIESIADMKAFVENYPQFKKMSGTVAKHVTVVQELSRQVRAYNLLEVSEVEQELACQSDHNEALKRIRTLLGSDKVRDLDACRLVALYGLRYERHQNNNTVGLMEMLRRRGVGDKHRMLVKSIIQYGGEKSRGTDLFGQDNPMSRTRRFFKGLKDVENIYTQHRPLIYETLDQLFKGKLKEGAYPYLGSSQLRDRPQDVVAFMIGGVTYEECLAIYNLNRATPGIRVILGGTTVHNFESFLEEVSSTGIESPY</sequence>
<organism evidence="7 8">
    <name type="scientific">Strongylocentrotus purpuratus</name>
    <name type="common">Purple sea urchin</name>
    <dbReference type="NCBI Taxonomy" id="7668"/>
    <lineage>
        <taxon>Eukaryota</taxon>
        <taxon>Metazoa</taxon>
        <taxon>Echinodermata</taxon>
        <taxon>Eleutherozoa</taxon>
        <taxon>Echinozoa</taxon>
        <taxon>Echinoidea</taxon>
        <taxon>Euechinoidea</taxon>
        <taxon>Echinacea</taxon>
        <taxon>Camarodonta</taxon>
        <taxon>Echinidea</taxon>
        <taxon>Strongylocentrotidae</taxon>
        <taxon>Strongylocentrotus</taxon>
    </lineage>
</organism>
<comment type="subcellular location">
    <subcellularLocation>
        <location evidence="1">Endomembrane system</location>
        <topology evidence="1">Peripheral membrane protein</topology>
    </subcellularLocation>
</comment>
<dbReference type="GO" id="GO:0031410">
    <property type="term" value="C:cytoplasmic vesicle"/>
    <property type="evidence" value="ECO:0007669"/>
    <property type="project" value="UniProtKB-ARBA"/>
</dbReference>
<comment type="similarity">
    <text evidence="2">Belongs to the STXBP/unc-18/SEC1 family.</text>
</comment>
<dbReference type="AlphaFoldDB" id="A0A7M7SUM3"/>
<dbReference type="OMA" id="VHQLNNA"/>
<dbReference type="InterPro" id="IPR043154">
    <property type="entry name" value="Sec-1-like_dom1"/>
</dbReference>
<evidence type="ECO:0000256" key="4">
    <source>
        <dbReference type="ARBA" id="ARBA00022927"/>
    </source>
</evidence>
<dbReference type="Gene3D" id="3.90.830.10">
    <property type="entry name" value="Syntaxin Binding Protein 1, Chain A, domain 2"/>
    <property type="match status" value="1"/>
</dbReference>
<keyword evidence="3" id="KW-0813">Transport</keyword>
<dbReference type="SUPFAM" id="SSF56815">
    <property type="entry name" value="Sec1/munc18-like (SM) proteins"/>
    <property type="match status" value="1"/>
</dbReference>
<dbReference type="Proteomes" id="UP000007110">
    <property type="component" value="Unassembled WGS sequence"/>
</dbReference>
<dbReference type="GeneID" id="587303"/>
<dbReference type="RefSeq" id="XP_030832403.1">
    <property type="nucleotide sequence ID" value="XM_030976543.1"/>
</dbReference>
<protein>
    <recommendedName>
        <fullName evidence="6">Vacuolar protein sorting-associated protein 45</fullName>
    </recommendedName>
</protein>
<dbReference type="InParanoid" id="A0A7M7SUM3"/>
<dbReference type="GO" id="GO:0006886">
    <property type="term" value="P:intracellular protein transport"/>
    <property type="evidence" value="ECO:0000318"/>
    <property type="project" value="GO_Central"/>
</dbReference>
<keyword evidence="8" id="KW-1185">Reference proteome</keyword>
<dbReference type="FunFam" id="3.90.830.10:FF:000002">
    <property type="entry name" value="Vacuolar protein sorting-associated protein 45"/>
    <property type="match status" value="1"/>
</dbReference>
<dbReference type="Pfam" id="PF00995">
    <property type="entry name" value="Sec1"/>
    <property type="match status" value="1"/>
</dbReference>
<dbReference type="OrthoDB" id="10266265at2759"/>
<dbReference type="GO" id="GO:0016192">
    <property type="term" value="P:vesicle-mediated transport"/>
    <property type="evidence" value="ECO:0000318"/>
    <property type="project" value="GO_Central"/>
</dbReference>
<dbReference type="GO" id="GO:0000139">
    <property type="term" value="C:Golgi membrane"/>
    <property type="evidence" value="ECO:0000318"/>
    <property type="project" value="GO_Central"/>
</dbReference>
<dbReference type="FunCoup" id="A0A7M7SUM3">
    <property type="interactions" value="2112"/>
</dbReference>
<evidence type="ECO:0000256" key="2">
    <source>
        <dbReference type="ARBA" id="ARBA00009884"/>
    </source>
</evidence>
<dbReference type="KEGG" id="spu:587303"/>
<dbReference type="InterPro" id="IPR043127">
    <property type="entry name" value="Sec-1-like_dom3a"/>
</dbReference>
<evidence type="ECO:0000256" key="3">
    <source>
        <dbReference type="ARBA" id="ARBA00022448"/>
    </source>
</evidence>
<name>A0A7M7SUM3_STRPU</name>
<dbReference type="EnsemblMetazoa" id="XM_030976543">
    <property type="protein sequence ID" value="XP_030832403"/>
    <property type="gene ID" value="LOC587303"/>
</dbReference>